<accession>A0A2H0DXB7</accession>
<gene>
    <name evidence="2" type="ORF">COW81_03520</name>
</gene>
<protein>
    <submittedName>
        <fullName evidence="2">Uncharacterized protein</fullName>
    </submittedName>
</protein>
<dbReference type="Proteomes" id="UP000231143">
    <property type="component" value="Unassembled WGS sequence"/>
</dbReference>
<comment type="caution">
    <text evidence="2">The sequence shown here is derived from an EMBL/GenBank/DDBJ whole genome shotgun (WGS) entry which is preliminary data.</text>
</comment>
<evidence type="ECO:0000256" key="1">
    <source>
        <dbReference type="SAM" id="Phobius"/>
    </source>
</evidence>
<dbReference type="EMBL" id="PCTT01000047">
    <property type="protein sequence ID" value="PIP86825.1"/>
    <property type="molecule type" value="Genomic_DNA"/>
</dbReference>
<keyword evidence="1" id="KW-1133">Transmembrane helix</keyword>
<dbReference type="AlphaFoldDB" id="A0A2H0DXB7"/>
<name>A0A2H0DXB7_9BACT</name>
<organism evidence="2 3">
    <name type="scientific">Candidatus Campbellbacteria bacterium CG22_combo_CG10-13_8_21_14_all_36_13</name>
    <dbReference type="NCBI Taxonomy" id="1974529"/>
    <lineage>
        <taxon>Bacteria</taxon>
        <taxon>Candidatus Campbelliibacteriota</taxon>
    </lineage>
</organism>
<evidence type="ECO:0000313" key="2">
    <source>
        <dbReference type="EMBL" id="PIP86825.1"/>
    </source>
</evidence>
<reference evidence="2 3" key="1">
    <citation type="submission" date="2017-09" db="EMBL/GenBank/DDBJ databases">
        <title>Depth-based differentiation of microbial function through sediment-hosted aquifers and enrichment of novel symbionts in the deep terrestrial subsurface.</title>
        <authorList>
            <person name="Probst A.J."/>
            <person name="Ladd B."/>
            <person name="Jarett J.K."/>
            <person name="Geller-Mcgrath D.E."/>
            <person name="Sieber C.M."/>
            <person name="Emerson J.B."/>
            <person name="Anantharaman K."/>
            <person name="Thomas B.C."/>
            <person name="Malmstrom R."/>
            <person name="Stieglmeier M."/>
            <person name="Klingl A."/>
            <person name="Woyke T."/>
            <person name="Ryan C.M."/>
            <person name="Banfield J.F."/>
        </authorList>
    </citation>
    <scope>NUCLEOTIDE SEQUENCE [LARGE SCALE GENOMIC DNA]</scope>
    <source>
        <strain evidence="2">CG22_combo_CG10-13_8_21_14_all_36_13</strain>
    </source>
</reference>
<feature type="transmembrane region" description="Helical" evidence="1">
    <location>
        <begin position="61"/>
        <end position="81"/>
    </location>
</feature>
<evidence type="ECO:0000313" key="3">
    <source>
        <dbReference type="Proteomes" id="UP000231143"/>
    </source>
</evidence>
<proteinExistence type="predicted"/>
<keyword evidence="1" id="KW-0812">Transmembrane</keyword>
<feature type="transmembrane region" description="Helical" evidence="1">
    <location>
        <begin position="22"/>
        <end position="49"/>
    </location>
</feature>
<sequence>MIKKYLKYIQDNPNKYWFKRKLYGWGWTPATWQGWAITCLYIIFIFIFALTIDANSPLSEVFFTFILPVTLITIFFIRIAYKKGESPKWMWGLPKE</sequence>
<keyword evidence="1" id="KW-0472">Membrane</keyword>